<dbReference type="Proteomes" id="UP000677126">
    <property type="component" value="Chromosome"/>
</dbReference>
<dbReference type="InterPro" id="IPR014710">
    <property type="entry name" value="RmlC-like_jellyroll"/>
</dbReference>
<dbReference type="InterPro" id="IPR047263">
    <property type="entry name" value="HNL-like_cupin"/>
</dbReference>
<protein>
    <submittedName>
        <fullName evidence="2">Cupin domain-containing protein</fullName>
    </submittedName>
</protein>
<dbReference type="Gene3D" id="2.60.120.10">
    <property type="entry name" value="Jelly Rolls"/>
    <property type="match status" value="1"/>
</dbReference>
<dbReference type="InterPro" id="IPR013096">
    <property type="entry name" value="Cupin_2"/>
</dbReference>
<dbReference type="InterPro" id="IPR011051">
    <property type="entry name" value="RmlC_Cupin_sf"/>
</dbReference>
<proteinExistence type="predicted"/>
<dbReference type="PANTHER" id="PTHR43698:SF1">
    <property type="entry name" value="BLL4564 PROTEIN"/>
    <property type="match status" value="1"/>
</dbReference>
<reference evidence="2 3" key="1">
    <citation type="journal article" date="2021" name="Int. J. Syst. Evol. Microbiol.">
        <title>Novosphingobium decolorationis sp. nov., an aniline blue-decolourizing bacterium isolated from East Pacific sediment.</title>
        <authorList>
            <person name="Chen X."/>
            <person name="Dong B."/>
            <person name="Chen T."/>
            <person name="Ren N."/>
            <person name="Wang J."/>
            <person name="Xu Y."/>
            <person name="Yang J."/>
            <person name="Zhu S."/>
            <person name="Chen J."/>
        </authorList>
    </citation>
    <scope>NUCLEOTIDE SEQUENCE [LARGE SCALE GENOMIC DNA]</scope>
    <source>
        <strain evidence="2 3">502str22</strain>
    </source>
</reference>
<evidence type="ECO:0000259" key="1">
    <source>
        <dbReference type="Pfam" id="PF07883"/>
    </source>
</evidence>
<evidence type="ECO:0000313" key="3">
    <source>
        <dbReference type="Proteomes" id="UP000677126"/>
    </source>
</evidence>
<evidence type="ECO:0000313" key="2">
    <source>
        <dbReference type="EMBL" id="QVM86344.1"/>
    </source>
</evidence>
<dbReference type="CDD" id="cd02233">
    <property type="entry name" value="cupin_HNL-like"/>
    <property type="match status" value="1"/>
</dbReference>
<sequence length="108" mass="11504">MLTKPTAPGQAGTALVTFTPGARTNWHSHPAGQTFYVTQGCGWTQAEGQAPQRVCAGDMAYVKPGVRHWHGATANEAMSHIAITESLNGKNVEWQEPVTDAQFTGPAN</sequence>
<organism evidence="2 3">
    <name type="scientific">Novosphingobium decolorationis</name>
    <dbReference type="NCBI Taxonomy" id="2698673"/>
    <lineage>
        <taxon>Bacteria</taxon>
        <taxon>Pseudomonadati</taxon>
        <taxon>Pseudomonadota</taxon>
        <taxon>Alphaproteobacteria</taxon>
        <taxon>Sphingomonadales</taxon>
        <taxon>Sphingomonadaceae</taxon>
        <taxon>Novosphingobium</taxon>
    </lineage>
</organism>
<gene>
    <name evidence="2" type="ORF">HT578_19605</name>
</gene>
<accession>A0ABX8ED37</accession>
<keyword evidence="3" id="KW-1185">Reference proteome</keyword>
<dbReference type="PANTHER" id="PTHR43698">
    <property type="entry name" value="RIBD C-TERMINAL DOMAIN CONTAINING PROTEIN"/>
    <property type="match status" value="1"/>
</dbReference>
<dbReference type="EMBL" id="CP054856">
    <property type="protein sequence ID" value="QVM86344.1"/>
    <property type="molecule type" value="Genomic_DNA"/>
</dbReference>
<feature type="domain" description="Cupin type-2" evidence="1">
    <location>
        <begin position="15"/>
        <end position="82"/>
    </location>
</feature>
<dbReference type="SUPFAM" id="SSF51182">
    <property type="entry name" value="RmlC-like cupins"/>
    <property type="match status" value="1"/>
</dbReference>
<name>A0ABX8ED37_9SPHN</name>
<dbReference type="Pfam" id="PF07883">
    <property type="entry name" value="Cupin_2"/>
    <property type="match status" value="1"/>
</dbReference>